<dbReference type="InterPro" id="IPR013216">
    <property type="entry name" value="Methyltransf_11"/>
</dbReference>
<keyword evidence="3" id="KW-1185">Reference proteome</keyword>
<name>A0A098G1Z5_9GAMM</name>
<dbReference type="RefSeq" id="WP_045094768.1">
    <property type="nucleotide sequence ID" value="NZ_LN614827.1"/>
</dbReference>
<gene>
    <name evidence="2" type="ORF">LFA_0551</name>
</gene>
<dbReference type="NCBIfam" id="NF045882">
    <property type="entry name" value="PLipidMtase_Leg"/>
    <property type="match status" value="1"/>
</dbReference>
<dbReference type="KEGG" id="lfa:LFA_0551"/>
<feature type="domain" description="Methyltransferase type 11" evidence="1">
    <location>
        <begin position="47"/>
        <end position="142"/>
    </location>
</feature>
<dbReference type="GO" id="GO:0008757">
    <property type="term" value="F:S-adenosylmethionine-dependent methyltransferase activity"/>
    <property type="evidence" value="ECO:0007669"/>
    <property type="project" value="InterPro"/>
</dbReference>
<dbReference type="Gene3D" id="3.40.50.150">
    <property type="entry name" value="Vaccinia Virus protein VP39"/>
    <property type="match status" value="1"/>
</dbReference>
<dbReference type="AlphaFoldDB" id="A0A098G1Z5"/>
<accession>A0A098G1Z5</accession>
<dbReference type="InterPro" id="IPR052356">
    <property type="entry name" value="Thiol_S-MT"/>
</dbReference>
<dbReference type="InterPro" id="IPR029063">
    <property type="entry name" value="SAM-dependent_MTases_sf"/>
</dbReference>
<dbReference type="CDD" id="cd02440">
    <property type="entry name" value="AdoMet_MTases"/>
    <property type="match status" value="1"/>
</dbReference>
<evidence type="ECO:0000313" key="2">
    <source>
        <dbReference type="EMBL" id="CEG56006.1"/>
    </source>
</evidence>
<evidence type="ECO:0000313" key="3">
    <source>
        <dbReference type="Proteomes" id="UP000032430"/>
    </source>
</evidence>
<dbReference type="STRING" id="1212491.LFA_0551"/>
<dbReference type="OrthoDB" id="323463at2"/>
<dbReference type="HOGENOM" id="CLU_037990_7_0_6"/>
<proteinExistence type="predicted"/>
<dbReference type="PANTHER" id="PTHR45036">
    <property type="entry name" value="METHYLTRANSFERASE LIKE 7B"/>
    <property type="match status" value="1"/>
</dbReference>
<dbReference type="PANTHER" id="PTHR45036:SF1">
    <property type="entry name" value="METHYLTRANSFERASE LIKE 7A"/>
    <property type="match status" value="1"/>
</dbReference>
<dbReference type="Proteomes" id="UP000032430">
    <property type="component" value="Chromosome I"/>
</dbReference>
<organism evidence="2 3">
    <name type="scientific">Legionella fallonii LLAP-10</name>
    <dbReference type="NCBI Taxonomy" id="1212491"/>
    <lineage>
        <taxon>Bacteria</taxon>
        <taxon>Pseudomonadati</taxon>
        <taxon>Pseudomonadota</taxon>
        <taxon>Gammaproteobacteria</taxon>
        <taxon>Legionellales</taxon>
        <taxon>Legionellaceae</taxon>
        <taxon>Legionella</taxon>
    </lineage>
</organism>
<dbReference type="SUPFAM" id="SSF53335">
    <property type="entry name" value="S-adenosyl-L-methionine-dependent methyltransferases"/>
    <property type="match status" value="1"/>
</dbReference>
<evidence type="ECO:0000259" key="1">
    <source>
        <dbReference type="Pfam" id="PF08241"/>
    </source>
</evidence>
<protein>
    <recommendedName>
        <fullName evidence="1">Methyltransferase type 11 domain-containing protein</fullName>
    </recommendedName>
</protein>
<sequence>MSLSSVRKVYDAYAWFYDFVFGRVFNEGRHVTVDIVNKNAVANANVLELGVGTGLSLPLYRSDLNITGVDISEKMLKKAEERVLTDKVKTNINLKIMDAASLEFPDNSFDFVVAMYVASVVPDIDAFLHEVARVSKPSSDIVFVNHFSSEKPLARFLEKKFAHINNIIGFNSDFSMHHILDYDQFNLLNSQKVNLFNYWTILHCKKQQH</sequence>
<reference evidence="3" key="1">
    <citation type="submission" date="2014-09" db="EMBL/GenBank/DDBJ databases">
        <authorList>
            <person name="Gomez-Valero L."/>
        </authorList>
    </citation>
    <scope>NUCLEOTIDE SEQUENCE [LARGE SCALE GENOMIC DNA]</scope>
    <source>
        <strain evidence="3">ATCC700992</strain>
    </source>
</reference>
<dbReference type="Pfam" id="PF08241">
    <property type="entry name" value="Methyltransf_11"/>
    <property type="match status" value="1"/>
</dbReference>
<dbReference type="EMBL" id="LN614827">
    <property type="protein sequence ID" value="CEG56006.1"/>
    <property type="molecule type" value="Genomic_DNA"/>
</dbReference>